<evidence type="ECO:0000313" key="5">
    <source>
        <dbReference type="EMBL" id="KAA1416962.1"/>
    </source>
</evidence>
<dbReference type="InterPro" id="IPR057326">
    <property type="entry name" value="KR_dom"/>
</dbReference>
<dbReference type="AlphaFoldDB" id="A0A5B1L8K8"/>
<dbReference type="FunFam" id="3.40.50.720:FF:000446">
    <property type="entry name" value="Short chain dehydrogenase"/>
    <property type="match status" value="1"/>
</dbReference>
<keyword evidence="6" id="KW-1185">Reference proteome</keyword>
<dbReference type="PRINTS" id="PR00081">
    <property type="entry name" value="GDHRDH"/>
</dbReference>
<dbReference type="Proteomes" id="UP000325003">
    <property type="component" value="Unassembled WGS sequence"/>
</dbReference>
<dbReference type="SMART" id="SM00822">
    <property type="entry name" value="PKS_KR"/>
    <property type="match status" value="1"/>
</dbReference>
<dbReference type="InterPro" id="IPR002347">
    <property type="entry name" value="SDR_fam"/>
</dbReference>
<organism evidence="5 6">
    <name type="scientific">Nocardioides humilatus</name>
    <dbReference type="NCBI Taxonomy" id="2607660"/>
    <lineage>
        <taxon>Bacteria</taxon>
        <taxon>Bacillati</taxon>
        <taxon>Actinomycetota</taxon>
        <taxon>Actinomycetes</taxon>
        <taxon>Propionibacteriales</taxon>
        <taxon>Nocardioidaceae</taxon>
        <taxon>Nocardioides</taxon>
    </lineage>
</organism>
<dbReference type="PROSITE" id="PS00061">
    <property type="entry name" value="ADH_SHORT"/>
    <property type="match status" value="1"/>
</dbReference>
<sequence length="325" mass="34079">MSKLLNERVAIITGAGRGLGRAHALEFAAHGAAVVVNDLALGGEDPAADVAAEILEAGGRAISLGCDVTDEDGVNDLLAAAVEEFGDVHAVVNNAGILRDHMLVNMTVDEWDAVMAVHLRGTFLLTRAAARHWRAAHKSGQPASGRIVNTTSPAGLFGNIGQANYSAAKAGIAAFTLTAAEELRRYGATVNSLSPNARTRMTATLFADTMTARDGEFDIMDPANAAPLLAWLCSEEAGHVTGRTFTVLGGKVFVNEGWHEGVVTDLGRRWSTDDVAREMTDLLGRARPAMPVLGTADSGIVPTSQSVVAEFAGDQRRPLERTGAS</sequence>
<accession>A0A5B1L8K8</accession>
<keyword evidence="2" id="KW-0560">Oxidoreductase</keyword>
<name>A0A5B1L8K8_9ACTN</name>
<gene>
    <name evidence="5" type="ORF">F0U44_17425</name>
</gene>
<dbReference type="PANTHER" id="PTHR45024">
    <property type="entry name" value="DEHYDROGENASES, SHORT CHAIN"/>
    <property type="match status" value="1"/>
</dbReference>
<dbReference type="SUPFAM" id="SSF51735">
    <property type="entry name" value="NAD(P)-binding Rossmann-fold domains"/>
    <property type="match status" value="1"/>
</dbReference>
<dbReference type="PRINTS" id="PR00080">
    <property type="entry name" value="SDRFAMILY"/>
</dbReference>
<comment type="similarity">
    <text evidence="1 3">Belongs to the short-chain dehydrogenases/reductases (SDR) family.</text>
</comment>
<feature type="domain" description="Ketoreductase" evidence="4">
    <location>
        <begin position="8"/>
        <end position="196"/>
    </location>
</feature>
<dbReference type="PANTHER" id="PTHR45024:SF2">
    <property type="entry name" value="SCP2 DOMAIN-CONTAINING PROTEIN"/>
    <property type="match status" value="1"/>
</dbReference>
<dbReference type="Pfam" id="PF00106">
    <property type="entry name" value="adh_short"/>
    <property type="match status" value="1"/>
</dbReference>
<dbReference type="NCBIfam" id="NF005861">
    <property type="entry name" value="PRK07791.1"/>
    <property type="match status" value="1"/>
</dbReference>
<comment type="caution">
    <text evidence="5">The sequence shown here is derived from an EMBL/GenBank/DDBJ whole genome shotgun (WGS) entry which is preliminary data.</text>
</comment>
<reference evidence="5 6" key="1">
    <citation type="submission" date="2019-09" db="EMBL/GenBank/DDBJ databases">
        <title>Nocardioides panacisoli sp. nov., isolated from the soil of a ginseng field.</title>
        <authorList>
            <person name="Cho C."/>
        </authorList>
    </citation>
    <scope>NUCLEOTIDE SEQUENCE [LARGE SCALE GENOMIC DNA]</scope>
    <source>
        <strain evidence="5 6">BN130099</strain>
    </source>
</reference>
<dbReference type="EMBL" id="VUJV01000006">
    <property type="protein sequence ID" value="KAA1416962.1"/>
    <property type="molecule type" value="Genomic_DNA"/>
</dbReference>
<dbReference type="Gene3D" id="3.40.50.720">
    <property type="entry name" value="NAD(P)-binding Rossmann-like Domain"/>
    <property type="match status" value="1"/>
</dbReference>
<evidence type="ECO:0000256" key="1">
    <source>
        <dbReference type="ARBA" id="ARBA00006484"/>
    </source>
</evidence>
<evidence type="ECO:0000256" key="3">
    <source>
        <dbReference type="RuleBase" id="RU000363"/>
    </source>
</evidence>
<dbReference type="InterPro" id="IPR036291">
    <property type="entry name" value="NAD(P)-bd_dom_sf"/>
</dbReference>
<evidence type="ECO:0000259" key="4">
    <source>
        <dbReference type="SMART" id="SM00822"/>
    </source>
</evidence>
<evidence type="ECO:0000256" key="2">
    <source>
        <dbReference type="ARBA" id="ARBA00023002"/>
    </source>
</evidence>
<reference evidence="5 6" key="2">
    <citation type="submission" date="2019-09" db="EMBL/GenBank/DDBJ databases">
        <authorList>
            <person name="Jin C."/>
        </authorList>
    </citation>
    <scope>NUCLEOTIDE SEQUENCE [LARGE SCALE GENOMIC DNA]</scope>
    <source>
        <strain evidence="5 6">BN130099</strain>
    </source>
</reference>
<protein>
    <submittedName>
        <fullName evidence="5">SDR family NAD(P)-dependent oxidoreductase</fullName>
    </submittedName>
</protein>
<dbReference type="RefSeq" id="WP_149729632.1">
    <property type="nucleotide sequence ID" value="NZ_VUJV01000006.1"/>
</dbReference>
<dbReference type="InterPro" id="IPR020904">
    <property type="entry name" value="Sc_DH/Rdtase_CS"/>
</dbReference>
<dbReference type="GO" id="GO:0016491">
    <property type="term" value="F:oxidoreductase activity"/>
    <property type="evidence" value="ECO:0007669"/>
    <property type="project" value="UniProtKB-KW"/>
</dbReference>
<proteinExistence type="inferred from homology"/>
<dbReference type="InterPro" id="IPR051687">
    <property type="entry name" value="Peroxisomal_Beta-Oxidation"/>
</dbReference>
<evidence type="ECO:0000313" key="6">
    <source>
        <dbReference type="Proteomes" id="UP000325003"/>
    </source>
</evidence>